<evidence type="ECO:0000256" key="1">
    <source>
        <dbReference type="ARBA" id="ARBA00004229"/>
    </source>
</evidence>
<keyword evidence="5" id="KW-1133">Transmembrane helix</keyword>
<keyword evidence="2" id="KW-0150">Chloroplast</keyword>
<proteinExistence type="predicted"/>
<evidence type="ECO:0000256" key="3">
    <source>
        <dbReference type="ARBA" id="ARBA00022640"/>
    </source>
</evidence>
<dbReference type="EMBL" id="JAEHOC010000006">
    <property type="protein sequence ID" value="KAG2441012.1"/>
    <property type="molecule type" value="Genomic_DNA"/>
</dbReference>
<gene>
    <name evidence="6" type="ORF">HXX76_003865</name>
</gene>
<comment type="caution">
    <text evidence="6">The sequence shown here is derived from an EMBL/GenBank/DDBJ whole genome shotgun (WGS) entry which is preliminary data.</text>
</comment>
<evidence type="ECO:0000313" key="7">
    <source>
        <dbReference type="Proteomes" id="UP000650467"/>
    </source>
</evidence>
<dbReference type="SUPFAM" id="SSF103511">
    <property type="entry name" value="Chlorophyll a-b binding protein"/>
    <property type="match status" value="1"/>
</dbReference>
<dbReference type="GO" id="GO:0009507">
    <property type="term" value="C:chloroplast"/>
    <property type="evidence" value="ECO:0007669"/>
    <property type="project" value="UniProtKB-SubCell"/>
</dbReference>
<comment type="subcellular location">
    <subcellularLocation>
        <location evidence="1">Plastid</location>
        <location evidence="1">Chloroplast</location>
    </subcellularLocation>
</comment>
<dbReference type="AlphaFoldDB" id="A0A835W573"/>
<sequence>MQSATMIAGRRMAVAPTQRPVRRFVAKTRMAPIRVTPEDGSAPSTSTPTPTPTPAPLASGVSGGDFQGPSGTLNILGPVQEAINGRSAMIGFVAAVVSESLTHHSIFSQIAGKYMDGEVVEAPVGVSTLLFFAVVLLTTMATLVPKMVHSLEVDSRSFGPFTPGLELTLGRVAQMGFAGLLVVELIKGSALLG</sequence>
<evidence type="ECO:0000256" key="5">
    <source>
        <dbReference type="SAM" id="Phobius"/>
    </source>
</evidence>
<keyword evidence="5" id="KW-0812">Transmembrane</keyword>
<dbReference type="Gene3D" id="1.10.3460.10">
    <property type="entry name" value="Chlorophyll a/b binding protein domain"/>
    <property type="match status" value="1"/>
</dbReference>
<keyword evidence="7" id="KW-1185">Reference proteome</keyword>
<evidence type="ECO:0000256" key="4">
    <source>
        <dbReference type="SAM" id="MobiDB-lite"/>
    </source>
</evidence>
<evidence type="ECO:0000313" key="6">
    <source>
        <dbReference type="EMBL" id="KAG2441012.1"/>
    </source>
</evidence>
<evidence type="ECO:0000256" key="2">
    <source>
        <dbReference type="ARBA" id="ARBA00022528"/>
    </source>
</evidence>
<feature type="region of interest" description="Disordered" evidence="4">
    <location>
        <begin position="32"/>
        <end position="63"/>
    </location>
</feature>
<dbReference type="Proteomes" id="UP000650467">
    <property type="component" value="Unassembled WGS sequence"/>
</dbReference>
<keyword evidence="5" id="KW-0472">Membrane</keyword>
<name>A0A835W573_CHLIN</name>
<feature type="transmembrane region" description="Helical" evidence="5">
    <location>
        <begin position="129"/>
        <end position="148"/>
    </location>
</feature>
<dbReference type="Pfam" id="PF00504">
    <property type="entry name" value="Chloroa_b-bind"/>
    <property type="match status" value="1"/>
</dbReference>
<dbReference type="InterPro" id="IPR022796">
    <property type="entry name" value="Chloroa_b-bind"/>
</dbReference>
<keyword evidence="3" id="KW-0934">Plastid</keyword>
<dbReference type="OrthoDB" id="539137at2759"/>
<protein>
    <submittedName>
        <fullName evidence="6">Uncharacterized protein</fullName>
    </submittedName>
</protein>
<reference evidence="6" key="1">
    <citation type="journal article" date="2020" name="bioRxiv">
        <title>Comparative genomics of Chlamydomonas.</title>
        <authorList>
            <person name="Craig R.J."/>
            <person name="Hasan A.R."/>
            <person name="Ness R.W."/>
            <person name="Keightley P.D."/>
        </authorList>
    </citation>
    <scope>NUCLEOTIDE SEQUENCE</scope>
    <source>
        <strain evidence="6">SAG 7.73</strain>
    </source>
</reference>
<organism evidence="6 7">
    <name type="scientific">Chlamydomonas incerta</name>
    <dbReference type="NCBI Taxonomy" id="51695"/>
    <lineage>
        <taxon>Eukaryota</taxon>
        <taxon>Viridiplantae</taxon>
        <taxon>Chlorophyta</taxon>
        <taxon>core chlorophytes</taxon>
        <taxon>Chlorophyceae</taxon>
        <taxon>CS clade</taxon>
        <taxon>Chlamydomonadales</taxon>
        <taxon>Chlamydomonadaceae</taxon>
        <taxon>Chlamydomonas</taxon>
    </lineage>
</organism>
<accession>A0A835W573</accession>